<dbReference type="SUPFAM" id="SSF111126">
    <property type="entry name" value="Ligand-binding domain in the NO signalling and Golgi transport"/>
    <property type="match status" value="1"/>
</dbReference>
<dbReference type="GO" id="GO:0020037">
    <property type="term" value="F:heme binding"/>
    <property type="evidence" value="ECO:0007669"/>
    <property type="project" value="InterPro"/>
</dbReference>
<evidence type="ECO:0000313" key="4">
    <source>
        <dbReference type="Proteomes" id="UP000751190"/>
    </source>
</evidence>
<dbReference type="InterPro" id="IPR024096">
    <property type="entry name" value="NO_sig/Golgi_transp_ligand-bd"/>
</dbReference>
<dbReference type="Pfam" id="PF07700">
    <property type="entry name" value="HNOB"/>
    <property type="match status" value="1"/>
</dbReference>
<dbReference type="GO" id="GO:0070482">
    <property type="term" value="P:response to oxygen levels"/>
    <property type="evidence" value="ECO:0007669"/>
    <property type="project" value="TreeGrafter"/>
</dbReference>
<reference evidence="3" key="1">
    <citation type="submission" date="2021-05" db="EMBL/GenBank/DDBJ databases">
        <title>The genome of the haptophyte Pavlova lutheri (Diacronema luteri, Pavlovales) - a model for lipid biosynthesis in eukaryotic algae.</title>
        <authorList>
            <person name="Hulatt C.J."/>
            <person name="Posewitz M.C."/>
        </authorList>
    </citation>
    <scope>NUCLEOTIDE SEQUENCE</scope>
    <source>
        <strain evidence="3">NIVA-4/92</strain>
    </source>
</reference>
<dbReference type="GO" id="GO:0019934">
    <property type="term" value="P:cGMP-mediated signaling"/>
    <property type="evidence" value="ECO:0007669"/>
    <property type="project" value="TreeGrafter"/>
</dbReference>
<dbReference type="SUPFAM" id="SSF52200">
    <property type="entry name" value="Toll/Interleukin receptor TIR domain"/>
    <property type="match status" value="1"/>
</dbReference>
<dbReference type="Proteomes" id="UP000751190">
    <property type="component" value="Unassembled WGS sequence"/>
</dbReference>
<name>A0A8J5X3Y7_DIALT</name>
<dbReference type="OrthoDB" id="10258068at2759"/>
<organism evidence="3 4">
    <name type="scientific">Diacronema lutheri</name>
    <name type="common">Unicellular marine alga</name>
    <name type="synonym">Monochrysis lutheri</name>
    <dbReference type="NCBI Taxonomy" id="2081491"/>
    <lineage>
        <taxon>Eukaryota</taxon>
        <taxon>Haptista</taxon>
        <taxon>Haptophyta</taxon>
        <taxon>Pavlovophyceae</taxon>
        <taxon>Pavlovales</taxon>
        <taxon>Pavlovaceae</taxon>
        <taxon>Diacronema</taxon>
    </lineage>
</organism>
<accession>A0A8J5X3Y7</accession>
<feature type="compositionally biased region" description="Basic and acidic residues" evidence="1">
    <location>
        <begin position="752"/>
        <end position="762"/>
    </location>
</feature>
<dbReference type="Gene3D" id="3.90.1520.10">
    <property type="entry name" value="H-NOX domain"/>
    <property type="match status" value="1"/>
</dbReference>
<dbReference type="PANTHER" id="PTHR45655">
    <property type="entry name" value="GUANYLATE CYCLASE SOLUBLE SUBUNIT BETA-2"/>
    <property type="match status" value="1"/>
</dbReference>
<evidence type="ECO:0000259" key="2">
    <source>
        <dbReference type="Pfam" id="PF07700"/>
    </source>
</evidence>
<dbReference type="GO" id="GO:0004383">
    <property type="term" value="F:guanylate cyclase activity"/>
    <property type="evidence" value="ECO:0007669"/>
    <property type="project" value="TreeGrafter"/>
</dbReference>
<feature type="region of interest" description="Disordered" evidence="1">
    <location>
        <begin position="246"/>
        <end position="282"/>
    </location>
</feature>
<gene>
    <name evidence="3" type="ORF">KFE25_005205</name>
</gene>
<sequence>MHGLVHLAARAFVIDSRDEAAWSAALCDAGVMDERAFLDAVMYPDAATMSVLRACARSLGLDFATALEGFGAFVVRWLAEMGHMHMLDAMGPTLTDLLRNLNALHHTLARTHRDAHFPTLDVEGDANDGTLVISYASSRGELLAPLAAGVLRAIALLKARAPLQLRRLDKPRAGYVVTWACTLGPELVPPRDAPDVSPRAERERRMARGWHQALVESCCGGRPPAQSAEEPRRGLANRLASGWWSNRARAVQPQPTAAAVDADANAGRRAPDPSSRAAVGAPAARWVPLRKLSLARRVSPAQSRESQRSSHSRRGLTNAKLDELLLALPSLADPGAALMRAVRCGEVGASLDDAAQLVCAAAFWRSNAGSVEDYELSAPAESAARFVSHTWQQPTDWHAMMGAACEFADVKAVVLAMAARDFVFQRRRLASRARMLEPGDTALVYPPSPGSRRGQSAADSARLAQQPAPIERWEDVTLWIDKCCVAQQHPIMVPTIALLDQFVRRCEGMIVLFTWDFFERLWCVYEWALFLVLHDAEHVQLCVDVFLNERTLPRYVEAIRGFTFARARTYYENDVQLVRQRVEAMYHSIEHFERFVQLAAIVHVAVEVAKRTCIAHSDARAEAELRVWVQLAAELGFAQLAEALARARPAEWFERAAGSSARGADERARWVIDGKTWRAHLAGRVDSWYRRELKQLVGISRKRCVRPEFVELKSPSPLASADWTAAAQRAYSRHAARGSHAGAGAPPSVVAPRRERSTETLRSVDERAHRLSEEATYALHADVAAAQPTADAAGARSARGNTRRGANVRFDLKAFTPARKVSPPPTDGLSTQVASRKSGGEPTFACVKERSRARIMPHSIRAHIAGKEGGGAEADASAPIVTSTTCPCLASAGSVGGAEADAEHAGGGASPVAPIVTSTTCPCWSSAGTEGGAEADAEHAGGGASLAATVVASATWPSWTSAGKEGGGVEADEEHVGSHKLLAATVAAAATWPSWSATDEAC</sequence>
<dbReference type="GO" id="GO:0008074">
    <property type="term" value="C:guanylate cyclase complex, soluble"/>
    <property type="evidence" value="ECO:0007669"/>
    <property type="project" value="TreeGrafter"/>
</dbReference>
<protein>
    <recommendedName>
        <fullName evidence="2">Heme NO-binding domain-containing protein</fullName>
    </recommendedName>
</protein>
<feature type="region of interest" description="Disordered" evidence="1">
    <location>
        <begin position="817"/>
        <end position="841"/>
    </location>
</feature>
<dbReference type="PANTHER" id="PTHR45655:SF13">
    <property type="entry name" value="SOLUBLE GUANYLATE CYCLASE GCY-32-RELATED"/>
    <property type="match status" value="1"/>
</dbReference>
<evidence type="ECO:0000256" key="1">
    <source>
        <dbReference type="SAM" id="MobiDB-lite"/>
    </source>
</evidence>
<feature type="compositionally biased region" description="Low complexity" evidence="1">
    <location>
        <begin position="738"/>
        <end position="751"/>
    </location>
</feature>
<dbReference type="InterPro" id="IPR035897">
    <property type="entry name" value="Toll_tir_struct_dom_sf"/>
</dbReference>
<dbReference type="InterPro" id="IPR011644">
    <property type="entry name" value="Heme_NO-bd"/>
</dbReference>
<feature type="compositionally biased region" description="Low complexity" evidence="1">
    <location>
        <begin position="247"/>
        <end position="268"/>
    </location>
</feature>
<comment type="caution">
    <text evidence="3">The sequence shown here is derived from an EMBL/GenBank/DDBJ whole genome shotgun (WGS) entry which is preliminary data.</text>
</comment>
<feature type="region of interest" description="Disordered" evidence="1">
    <location>
        <begin position="734"/>
        <end position="762"/>
    </location>
</feature>
<keyword evidence="4" id="KW-1185">Reference proteome</keyword>
<dbReference type="EMBL" id="JAGTXO010000047">
    <property type="protein sequence ID" value="KAG8458778.1"/>
    <property type="molecule type" value="Genomic_DNA"/>
</dbReference>
<dbReference type="InterPro" id="IPR038158">
    <property type="entry name" value="H-NOX_domain_sf"/>
</dbReference>
<feature type="domain" description="Heme NO-binding" evidence="2">
    <location>
        <begin position="2"/>
        <end position="155"/>
    </location>
</feature>
<evidence type="ECO:0000313" key="3">
    <source>
        <dbReference type="EMBL" id="KAG8458778.1"/>
    </source>
</evidence>
<dbReference type="AlphaFoldDB" id="A0A8J5X3Y7"/>
<proteinExistence type="predicted"/>